<dbReference type="Proteomes" id="UP000198341">
    <property type="component" value="Chromosome 10"/>
</dbReference>
<evidence type="ECO:0000259" key="6">
    <source>
        <dbReference type="Pfam" id="PF05185"/>
    </source>
</evidence>
<evidence type="ECO:0000256" key="3">
    <source>
        <dbReference type="ARBA" id="ARBA00022691"/>
    </source>
</evidence>
<proteinExistence type="inferred from homology"/>
<sequence>MPLSFTRNDLGDSNFSGCEVADIKNGDIKTALEKATRIGFDFIACSLDGDDAFYRRNRRRRRRSGEASRSSSEEDDGDFIQRPCDFQLTAESWSSRVVAVSAFGCPGDYYEHFKGGKNKKHGTCETMCRKLEEDLSYASHLNLHAVIIRTYRPRFDDDVRSAFETFDEAVSSREENDIEKVRGDMNSFREHALMKCARVVNAHFEDSMVNSTRVWLEFDSVDDDSYAIWQKFRAACHGHENLGICIRNAGVYEPVLEKSSAANHLNGLDFESARRDKERDVANVTGLLGKMCAYEMVPRDDASWDYSKWFAEPVKCVCVDTFCFTPNKHQYPVLPKKMQEFLSECFKRDIQVILASGDEYVKNPNVDKDTPLEDIQFHESTRGTHTTQSSLEWSNEDHPMKEYFRYIAHLFENVPPLSEQEVIERDYRDKVQAPLQPLADNLESATYEVFEKDDSKYDAYEDAIELALLDIKDTVSDIIRVAVVGAGRGPLVKATINAAVKASVSNRLKVYVVEKNPNAVHTLRHRAQSENWADVNAEIFHSDGRIWEAPEKCDVLVSELLGSFGDNELSPECLDGAQRCLKPETGISIPQEYTSYLAPMTGAAVHQACSSTVSRDLDLKAKETPHVVKLYRHHLLDEAREVFTFKHPRRISSKENTGKAYSRNERHAVIAFTLKDKCATLHGFAGYFDALLYKSSRAKKSVNCSIHLPTHTRNKDTNELMFSWFPIFFPIDMPIDMRSKDPQSPNEIILRVWRCVSSSAVWYEWQCECGGQSTRVFNAKGRSSKKASIFSSSIATIKRTNTSRLACTSSKSSSCDNAKLSRANFVRVSIPSMLLLISPNAANAAEELMKHNEQASTFYQDWPNAQPSDIIAFVTQKATRGDPKSILHAMDLFWSFYPTYNLGKVKQEILRDVERECKPIKLIEFGTFLGYSAIATMDESRENGTLEDPEFLLVCVEAEPLHAEVAVTLLEYAGFDETKVKVITGSANASVPEVKRLLKGQVADQVFMDHCKPCLKPDLVSLEEAGMIQKGTVVIADNVIYPGAPDFLAYLDANGYTTELKEAPFEYDRSVWDKSWTKKDDAVSVSVKL</sequence>
<dbReference type="Gene3D" id="2.70.160.11">
    <property type="entry name" value="Hnrnp arginine n-methyltransferase1"/>
    <property type="match status" value="1"/>
</dbReference>
<evidence type="ECO:0000313" key="9">
    <source>
        <dbReference type="EMBL" id="CCO18168.1"/>
    </source>
</evidence>
<dbReference type="GO" id="GO:0005634">
    <property type="term" value="C:nucleus"/>
    <property type="evidence" value="ECO:0007669"/>
    <property type="project" value="TreeGrafter"/>
</dbReference>
<comment type="similarity">
    <text evidence="4">Belongs to the class I-like SAM-binding methyltransferase superfamily. Cation-dependent O-methyltransferase family.</text>
</comment>
<dbReference type="InterPro" id="IPR029063">
    <property type="entry name" value="SAM-dependent_MTases_sf"/>
</dbReference>
<dbReference type="EMBL" id="FO082269">
    <property type="protein sequence ID" value="CCO18168.1"/>
    <property type="molecule type" value="Genomic_DNA"/>
</dbReference>
<protein>
    <submittedName>
        <fullName evidence="9">Unnamed protein product</fullName>
    </submittedName>
</protein>
<organism evidence="9 10">
    <name type="scientific">Bathycoccus prasinos</name>
    <dbReference type="NCBI Taxonomy" id="41875"/>
    <lineage>
        <taxon>Eukaryota</taxon>
        <taxon>Viridiplantae</taxon>
        <taxon>Chlorophyta</taxon>
        <taxon>Mamiellophyceae</taxon>
        <taxon>Mamiellales</taxon>
        <taxon>Bathycoccaceae</taxon>
        <taxon>Bathycoccus</taxon>
    </lineage>
</organism>
<evidence type="ECO:0000259" key="8">
    <source>
        <dbReference type="Pfam" id="PF17286"/>
    </source>
</evidence>
<dbReference type="GO" id="GO:0016274">
    <property type="term" value="F:protein-arginine N-methyltransferase activity"/>
    <property type="evidence" value="ECO:0007669"/>
    <property type="project" value="InterPro"/>
</dbReference>
<dbReference type="PANTHER" id="PTHR10738">
    <property type="entry name" value="PROTEIN ARGININE N-METHYLTRANSFERASE 5"/>
    <property type="match status" value="1"/>
</dbReference>
<keyword evidence="2 5" id="KW-0808">Transferase</keyword>
<evidence type="ECO:0000256" key="1">
    <source>
        <dbReference type="ARBA" id="ARBA00022603"/>
    </source>
</evidence>
<keyword evidence="3 5" id="KW-0949">S-adenosyl-L-methionine</keyword>
<dbReference type="GeneID" id="19013182"/>
<accession>K8F982</accession>
<dbReference type="Pfam" id="PF17286">
    <property type="entry name" value="PRMT5_C"/>
    <property type="match status" value="1"/>
</dbReference>
<evidence type="ECO:0000256" key="5">
    <source>
        <dbReference type="PROSITE-ProRule" id="PRU01015"/>
    </source>
</evidence>
<feature type="domain" description="PRMT5 arginine-N-methyltransferase" evidence="6">
    <location>
        <begin position="419"/>
        <end position="589"/>
    </location>
</feature>
<name>K8F982_9CHLO</name>
<dbReference type="Pfam" id="PF05185">
    <property type="entry name" value="PRMT5"/>
    <property type="match status" value="1"/>
</dbReference>
<evidence type="ECO:0000313" key="10">
    <source>
        <dbReference type="Proteomes" id="UP000198341"/>
    </source>
</evidence>
<dbReference type="Pfam" id="PF17285">
    <property type="entry name" value="PRMT5_TIM"/>
    <property type="match status" value="1"/>
</dbReference>
<evidence type="ECO:0000259" key="7">
    <source>
        <dbReference type="Pfam" id="PF17285"/>
    </source>
</evidence>
<dbReference type="InterPro" id="IPR002935">
    <property type="entry name" value="SAM_O-MeTrfase"/>
</dbReference>
<reference evidence="9 10" key="1">
    <citation type="submission" date="2011-10" db="EMBL/GenBank/DDBJ databases">
        <authorList>
            <person name="Genoscope - CEA"/>
        </authorList>
    </citation>
    <scope>NUCLEOTIDE SEQUENCE [LARGE SCALE GENOMIC DNA]</scope>
    <source>
        <strain evidence="9 10">RCC 1105</strain>
    </source>
</reference>
<dbReference type="KEGG" id="bpg:Bathy10g01050"/>
<feature type="domain" description="PRMT5 TIM barrel" evidence="7">
    <location>
        <begin position="305"/>
        <end position="412"/>
    </location>
</feature>
<dbReference type="eggNOG" id="KOG1663">
    <property type="taxonomic scope" value="Eukaryota"/>
</dbReference>
<dbReference type="STRING" id="41875.K8F982"/>
<keyword evidence="1 5" id="KW-0489">Methyltransferase</keyword>
<dbReference type="OrthoDB" id="1368803at2759"/>
<dbReference type="InterPro" id="IPR035075">
    <property type="entry name" value="PRMT5"/>
</dbReference>
<evidence type="ECO:0000256" key="2">
    <source>
        <dbReference type="ARBA" id="ARBA00022679"/>
    </source>
</evidence>
<dbReference type="eggNOG" id="KOG0822">
    <property type="taxonomic scope" value="Eukaryota"/>
</dbReference>
<dbReference type="GO" id="GO:0005829">
    <property type="term" value="C:cytosol"/>
    <property type="evidence" value="ECO:0007669"/>
    <property type="project" value="TreeGrafter"/>
</dbReference>
<dbReference type="SUPFAM" id="SSF53335">
    <property type="entry name" value="S-adenosyl-L-methionine-dependent methyltransferases"/>
    <property type="match status" value="2"/>
</dbReference>
<dbReference type="InterPro" id="IPR035247">
    <property type="entry name" value="PRMT5_TIM"/>
</dbReference>
<gene>
    <name evidence="9" type="ordered locus">Bathy10g01050</name>
</gene>
<evidence type="ECO:0000256" key="4">
    <source>
        <dbReference type="ARBA" id="ARBA00023453"/>
    </source>
</evidence>
<dbReference type="PROSITE" id="PS51682">
    <property type="entry name" value="SAM_OMT_I"/>
    <property type="match status" value="1"/>
</dbReference>
<dbReference type="RefSeq" id="XP_007510635.1">
    <property type="nucleotide sequence ID" value="XM_007510573.1"/>
</dbReference>
<dbReference type="InterPro" id="IPR035248">
    <property type="entry name" value="PRMT5_C"/>
</dbReference>
<feature type="domain" description="PRMT5 oligomerisation" evidence="8">
    <location>
        <begin position="592"/>
        <end position="778"/>
    </location>
</feature>
<dbReference type="Gene3D" id="3.20.20.150">
    <property type="entry name" value="Divalent-metal-dependent TIM barrel enzymes"/>
    <property type="match status" value="1"/>
</dbReference>
<dbReference type="AlphaFoldDB" id="K8F982"/>
<dbReference type="PANTHER" id="PTHR10738:SF0">
    <property type="entry name" value="PROTEIN ARGININE N-METHYLTRANSFERASE 5"/>
    <property type="match status" value="1"/>
</dbReference>
<dbReference type="PROSITE" id="PS51678">
    <property type="entry name" value="SAM_MT_PRMT"/>
    <property type="match status" value="1"/>
</dbReference>
<dbReference type="Gene3D" id="3.40.50.150">
    <property type="entry name" value="Vaccinia Virus protein VP39"/>
    <property type="match status" value="2"/>
</dbReference>
<dbReference type="GO" id="GO:0032259">
    <property type="term" value="P:methylation"/>
    <property type="evidence" value="ECO:0007669"/>
    <property type="project" value="UniProtKB-KW"/>
</dbReference>
<dbReference type="GO" id="GO:0008171">
    <property type="term" value="F:O-methyltransferase activity"/>
    <property type="evidence" value="ECO:0007669"/>
    <property type="project" value="InterPro"/>
</dbReference>
<keyword evidence="10" id="KW-1185">Reference proteome</keyword>
<dbReference type="InterPro" id="IPR025799">
    <property type="entry name" value="Arg_MeTrfase"/>
</dbReference>
<dbReference type="GO" id="GO:0006355">
    <property type="term" value="P:regulation of DNA-templated transcription"/>
    <property type="evidence" value="ECO:0007669"/>
    <property type="project" value="TreeGrafter"/>
</dbReference>